<dbReference type="PANTHER" id="PTHR12110">
    <property type="entry name" value="HYDROXYPYRUVATE ISOMERASE"/>
    <property type="match status" value="1"/>
</dbReference>
<gene>
    <name evidence="2" type="ORF">SDC9_133987</name>
</gene>
<dbReference type="InterPro" id="IPR050312">
    <property type="entry name" value="IolE/XylAMocC-like"/>
</dbReference>
<dbReference type="PANTHER" id="PTHR12110:SF48">
    <property type="entry name" value="BLL3656 PROTEIN"/>
    <property type="match status" value="1"/>
</dbReference>
<dbReference type="AlphaFoldDB" id="A0A645DC06"/>
<feature type="domain" description="Xylose isomerase-like TIM barrel" evidence="1">
    <location>
        <begin position="27"/>
        <end position="249"/>
    </location>
</feature>
<reference evidence="2" key="1">
    <citation type="submission" date="2019-08" db="EMBL/GenBank/DDBJ databases">
        <authorList>
            <person name="Kucharzyk K."/>
            <person name="Murdoch R.W."/>
            <person name="Higgins S."/>
            <person name="Loffler F."/>
        </authorList>
    </citation>
    <scope>NUCLEOTIDE SEQUENCE</scope>
</reference>
<protein>
    <recommendedName>
        <fullName evidence="1">Xylose isomerase-like TIM barrel domain-containing protein</fullName>
    </recommendedName>
</protein>
<dbReference type="InterPro" id="IPR013022">
    <property type="entry name" value="Xyl_isomerase-like_TIM-brl"/>
</dbReference>
<comment type="caution">
    <text evidence="2">The sequence shown here is derived from an EMBL/GenBank/DDBJ whole genome shotgun (WGS) entry which is preliminary data.</text>
</comment>
<organism evidence="2">
    <name type="scientific">bioreactor metagenome</name>
    <dbReference type="NCBI Taxonomy" id="1076179"/>
    <lineage>
        <taxon>unclassified sequences</taxon>
        <taxon>metagenomes</taxon>
        <taxon>ecological metagenomes</taxon>
    </lineage>
</organism>
<evidence type="ECO:0000259" key="1">
    <source>
        <dbReference type="Pfam" id="PF01261"/>
    </source>
</evidence>
<dbReference type="InterPro" id="IPR036237">
    <property type="entry name" value="Xyl_isomerase-like_sf"/>
</dbReference>
<accession>A0A645DC06</accession>
<dbReference type="Pfam" id="PF01261">
    <property type="entry name" value="AP_endonuc_2"/>
    <property type="match status" value="1"/>
</dbReference>
<sequence length="274" mass="31045">MSRKFSLAHLTVLGCPPPEVIYIAGMAGYDYASLRPIPMRLPGEPNYDLSEDMQLLRQTKQAMRDTGVKIHDIELARILDDVDVSEYEPNIAVAAGELDCRHLLSSVWTADKARCMDQFAKLVDIAAKYGMTVNLEFVTWSALYNLEEVMEVLNAQKGKNIGVMIDMLHFHRSRVKPEELDAVPKEWFNFVHLNDGPKEIPDRGDVKELIHTGRDARLYPGEGGIDIAGIMSRLPDVVCSVELPHTERSRVMGYAEHARRCLAYSKKYFEEHNL</sequence>
<dbReference type="EMBL" id="VSSQ01034825">
    <property type="protein sequence ID" value="MPM86894.1"/>
    <property type="molecule type" value="Genomic_DNA"/>
</dbReference>
<proteinExistence type="predicted"/>
<dbReference type="Gene3D" id="3.20.20.150">
    <property type="entry name" value="Divalent-metal-dependent TIM barrel enzymes"/>
    <property type="match status" value="1"/>
</dbReference>
<dbReference type="SUPFAM" id="SSF51658">
    <property type="entry name" value="Xylose isomerase-like"/>
    <property type="match status" value="1"/>
</dbReference>
<name>A0A645DC06_9ZZZZ</name>
<dbReference type="PROSITE" id="PS51257">
    <property type="entry name" value="PROKAR_LIPOPROTEIN"/>
    <property type="match status" value="1"/>
</dbReference>
<evidence type="ECO:0000313" key="2">
    <source>
        <dbReference type="EMBL" id="MPM86894.1"/>
    </source>
</evidence>